<protein>
    <submittedName>
        <fullName evidence="1">Uncharacterized protein</fullName>
    </submittedName>
</protein>
<reference evidence="1 2" key="1">
    <citation type="journal article" date="2015" name="Genome Biol.">
        <title>Comparative genomics of Steinernema reveals deeply conserved gene regulatory networks.</title>
        <authorList>
            <person name="Dillman A.R."/>
            <person name="Macchietto M."/>
            <person name="Porter C.F."/>
            <person name="Rogers A."/>
            <person name="Williams B."/>
            <person name="Antoshechkin I."/>
            <person name="Lee M.M."/>
            <person name="Goodwin Z."/>
            <person name="Lu X."/>
            <person name="Lewis E.E."/>
            <person name="Goodrich-Blair H."/>
            <person name="Stock S.P."/>
            <person name="Adams B.J."/>
            <person name="Sternberg P.W."/>
            <person name="Mortazavi A."/>
        </authorList>
    </citation>
    <scope>NUCLEOTIDE SEQUENCE [LARGE SCALE GENOMIC DNA]</scope>
    <source>
        <strain evidence="1 2">ALL</strain>
    </source>
</reference>
<evidence type="ECO:0000313" key="1">
    <source>
        <dbReference type="EMBL" id="TKR95886.1"/>
    </source>
</evidence>
<name>A0A4U5PHH1_STECR</name>
<organism evidence="1 2">
    <name type="scientific">Steinernema carpocapsae</name>
    <name type="common">Entomopathogenic nematode</name>
    <dbReference type="NCBI Taxonomy" id="34508"/>
    <lineage>
        <taxon>Eukaryota</taxon>
        <taxon>Metazoa</taxon>
        <taxon>Ecdysozoa</taxon>
        <taxon>Nematoda</taxon>
        <taxon>Chromadorea</taxon>
        <taxon>Rhabditida</taxon>
        <taxon>Tylenchina</taxon>
        <taxon>Panagrolaimomorpha</taxon>
        <taxon>Strongyloidoidea</taxon>
        <taxon>Steinernematidae</taxon>
        <taxon>Steinernema</taxon>
    </lineage>
</organism>
<dbReference type="AlphaFoldDB" id="A0A4U5PHH1"/>
<reference evidence="1 2" key="2">
    <citation type="journal article" date="2019" name="G3 (Bethesda)">
        <title>Hybrid Assembly of the Genome of the Entomopathogenic Nematode Steinernema carpocapsae Identifies the X-Chromosome.</title>
        <authorList>
            <person name="Serra L."/>
            <person name="Macchietto M."/>
            <person name="Macias-Munoz A."/>
            <person name="McGill C.J."/>
            <person name="Rodriguez I.M."/>
            <person name="Rodriguez B."/>
            <person name="Murad R."/>
            <person name="Mortazavi A."/>
        </authorList>
    </citation>
    <scope>NUCLEOTIDE SEQUENCE [LARGE SCALE GENOMIC DNA]</scope>
    <source>
        <strain evidence="1 2">ALL</strain>
    </source>
</reference>
<sequence>MRKLYSYVHMTLEGPLYRPLLALLSPSISREALKKNWPGNFWSCFSVPRQPQFLRSKTTIASQCSIIE</sequence>
<accession>A0A4U5PHH1</accession>
<dbReference type="Proteomes" id="UP000298663">
    <property type="component" value="Unassembled WGS sequence"/>
</dbReference>
<dbReference type="EMBL" id="AZBU02000002">
    <property type="protein sequence ID" value="TKR95886.1"/>
    <property type="molecule type" value="Genomic_DNA"/>
</dbReference>
<evidence type="ECO:0000313" key="2">
    <source>
        <dbReference type="Proteomes" id="UP000298663"/>
    </source>
</evidence>
<comment type="caution">
    <text evidence="1">The sequence shown here is derived from an EMBL/GenBank/DDBJ whole genome shotgun (WGS) entry which is preliminary data.</text>
</comment>
<keyword evidence="2" id="KW-1185">Reference proteome</keyword>
<gene>
    <name evidence="1" type="ORF">L596_009996</name>
</gene>
<proteinExistence type="predicted"/>